<dbReference type="EMBL" id="HAEH01005272">
    <property type="protein sequence ID" value="SBR76085.1"/>
    <property type="molecule type" value="Transcribed_RNA"/>
</dbReference>
<dbReference type="AlphaFoldDB" id="A0A1A8P456"/>
<feature type="non-terminal residue" evidence="2">
    <location>
        <position position="1"/>
    </location>
</feature>
<protein>
    <submittedName>
        <fullName evidence="2">Uncharacterized protein</fullName>
    </submittedName>
</protein>
<sequence length="67" mass="7644">QEERWRELQHQFTQLQQEVQTELRGQQQELEGAAGGSDVPQSPAAIRAVQQPQQGWEGPKMQPYGED</sequence>
<name>A0A1A8P456_9TELE</name>
<evidence type="ECO:0000256" key="1">
    <source>
        <dbReference type="SAM" id="MobiDB-lite"/>
    </source>
</evidence>
<feature type="region of interest" description="Disordered" evidence="1">
    <location>
        <begin position="21"/>
        <end position="67"/>
    </location>
</feature>
<accession>A0A1A8P456</accession>
<proteinExistence type="predicted"/>
<evidence type="ECO:0000313" key="2">
    <source>
        <dbReference type="EMBL" id="SBR76085.1"/>
    </source>
</evidence>
<organism evidence="2">
    <name type="scientific">Nothobranchius rachovii</name>
    <name type="common">bluefin notho</name>
    <dbReference type="NCBI Taxonomy" id="451742"/>
    <lineage>
        <taxon>Eukaryota</taxon>
        <taxon>Metazoa</taxon>
        <taxon>Chordata</taxon>
        <taxon>Craniata</taxon>
        <taxon>Vertebrata</taxon>
        <taxon>Euteleostomi</taxon>
        <taxon>Actinopterygii</taxon>
        <taxon>Neopterygii</taxon>
        <taxon>Teleostei</taxon>
        <taxon>Neoteleostei</taxon>
        <taxon>Acanthomorphata</taxon>
        <taxon>Ovalentaria</taxon>
        <taxon>Atherinomorphae</taxon>
        <taxon>Cyprinodontiformes</taxon>
        <taxon>Nothobranchiidae</taxon>
        <taxon>Nothobranchius</taxon>
    </lineage>
</organism>
<reference evidence="2" key="2">
    <citation type="submission" date="2016-06" db="EMBL/GenBank/DDBJ databases">
        <title>The genome of a short-lived fish provides insights into sex chromosome evolution and the genetic control of aging.</title>
        <authorList>
            <person name="Reichwald K."/>
            <person name="Felder M."/>
            <person name="Petzold A."/>
            <person name="Koch P."/>
            <person name="Groth M."/>
            <person name="Platzer M."/>
        </authorList>
    </citation>
    <scope>NUCLEOTIDE SEQUENCE</scope>
    <source>
        <tissue evidence="2">Brain</tissue>
    </source>
</reference>
<gene>
    <name evidence="2" type="primary">Nfu_g_1_024301</name>
</gene>
<reference evidence="2" key="1">
    <citation type="submission" date="2016-05" db="EMBL/GenBank/DDBJ databases">
        <authorList>
            <person name="Lavstsen T."/>
            <person name="Jespersen J.S."/>
        </authorList>
    </citation>
    <scope>NUCLEOTIDE SEQUENCE</scope>
    <source>
        <tissue evidence="2">Brain</tissue>
    </source>
</reference>
<feature type="non-terminal residue" evidence="2">
    <location>
        <position position="67"/>
    </location>
</feature>